<dbReference type="AlphaFoldDB" id="A0A4R5FAV2"/>
<sequence length="166" mass="18161">MQPPIPIPDQIGTVDLASWAVVPGPSNVDKDEHGAWAVTAGDEEQYALYFEVADAAHPRQVAEFIVEAVRAHATRLRLSAAFDDILRERERLRTHPAGADLYELDRSRVVAMMAQLGELAAEAYEPASASEQDAQTQRIYDEVTHLAALAVSWLEAIHARYGADGA</sequence>
<evidence type="ECO:0000313" key="2">
    <source>
        <dbReference type="Proteomes" id="UP000295136"/>
    </source>
</evidence>
<keyword evidence="2" id="KW-1185">Reference proteome</keyword>
<protein>
    <submittedName>
        <fullName evidence="1">Uncharacterized protein</fullName>
    </submittedName>
</protein>
<dbReference type="EMBL" id="SMLD01000066">
    <property type="protein sequence ID" value="TDE45736.1"/>
    <property type="molecule type" value="Genomic_DNA"/>
</dbReference>
<reference evidence="1 2" key="1">
    <citation type="submission" date="2019-03" db="EMBL/GenBank/DDBJ databases">
        <title>Draft genome sequences of novel Actinobacteria.</title>
        <authorList>
            <person name="Sahin N."/>
            <person name="Ay H."/>
            <person name="Saygin H."/>
        </authorList>
    </citation>
    <scope>NUCLEOTIDE SEQUENCE [LARGE SCALE GENOMIC DNA]</scope>
    <source>
        <strain evidence="1 2">6K102</strain>
    </source>
</reference>
<dbReference type="RefSeq" id="WP_132632899.1">
    <property type="nucleotide sequence ID" value="NZ_SMLD01000066.1"/>
</dbReference>
<gene>
    <name evidence="1" type="ORF">E1295_24135</name>
</gene>
<proteinExistence type="predicted"/>
<accession>A0A4R5FAV2</accession>
<dbReference type="Proteomes" id="UP000295136">
    <property type="component" value="Unassembled WGS sequence"/>
</dbReference>
<evidence type="ECO:0000313" key="1">
    <source>
        <dbReference type="EMBL" id="TDE45736.1"/>
    </source>
</evidence>
<organism evidence="1 2">
    <name type="scientific">Nonomuraea mesophila</name>
    <dbReference type="NCBI Taxonomy" id="2530382"/>
    <lineage>
        <taxon>Bacteria</taxon>
        <taxon>Bacillati</taxon>
        <taxon>Actinomycetota</taxon>
        <taxon>Actinomycetes</taxon>
        <taxon>Streptosporangiales</taxon>
        <taxon>Streptosporangiaceae</taxon>
        <taxon>Nonomuraea</taxon>
    </lineage>
</organism>
<comment type="caution">
    <text evidence="1">The sequence shown here is derived from an EMBL/GenBank/DDBJ whole genome shotgun (WGS) entry which is preliminary data.</text>
</comment>
<name>A0A4R5FAV2_9ACTN</name>